<evidence type="ECO:0000256" key="1">
    <source>
        <dbReference type="ARBA" id="ARBA00001933"/>
    </source>
</evidence>
<comment type="pathway">
    <text evidence="3">Amino-acid biosynthesis; L-isoleucine biosynthesis; L-isoleucine from 2-oxobutanoate: step 4/4.</text>
</comment>
<reference evidence="14 15" key="1">
    <citation type="submission" date="2016-10" db="EMBL/GenBank/DDBJ databases">
        <authorList>
            <person name="Varghese N."/>
            <person name="Submissions S."/>
        </authorList>
    </citation>
    <scope>NUCLEOTIDE SEQUENCE [LARGE SCALE GENOMIC DNA]</scope>
    <source>
        <strain evidence="14 15">DSM 18839</strain>
    </source>
</reference>
<protein>
    <recommendedName>
        <fullName evidence="8">Probable branched-chain-amino-acid aminotransferase</fullName>
        <ecNumber evidence="7">2.6.1.42</ecNumber>
    </recommendedName>
</protein>
<dbReference type="Pfam" id="PF01063">
    <property type="entry name" value="Aminotran_4"/>
    <property type="match status" value="1"/>
</dbReference>
<evidence type="ECO:0000256" key="13">
    <source>
        <dbReference type="ARBA" id="ARBA00049229"/>
    </source>
</evidence>
<keyword evidence="10" id="KW-0028">Amino-acid biosynthesis</keyword>
<organism evidence="14 15">
    <name type="scientific">Thalassobaculum litoreum DSM 18839</name>
    <dbReference type="NCBI Taxonomy" id="1123362"/>
    <lineage>
        <taxon>Bacteria</taxon>
        <taxon>Pseudomonadati</taxon>
        <taxon>Pseudomonadota</taxon>
        <taxon>Alphaproteobacteria</taxon>
        <taxon>Rhodospirillales</taxon>
        <taxon>Thalassobaculaceae</taxon>
        <taxon>Thalassobaculum</taxon>
    </lineage>
</organism>
<dbReference type="Proteomes" id="UP000198615">
    <property type="component" value="Unassembled WGS sequence"/>
</dbReference>
<evidence type="ECO:0000256" key="12">
    <source>
        <dbReference type="ARBA" id="ARBA00048798"/>
    </source>
</evidence>
<evidence type="ECO:0000256" key="9">
    <source>
        <dbReference type="ARBA" id="ARBA00022898"/>
    </source>
</evidence>
<dbReference type="GO" id="GO:0004084">
    <property type="term" value="F:branched-chain-amino-acid transaminase activity"/>
    <property type="evidence" value="ECO:0007669"/>
    <property type="project" value="UniProtKB-EC"/>
</dbReference>
<evidence type="ECO:0000256" key="10">
    <source>
        <dbReference type="ARBA" id="ARBA00023304"/>
    </source>
</evidence>
<keyword evidence="9" id="KW-0663">Pyridoxal phosphate</keyword>
<evidence type="ECO:0000256" key="5">
    <source>
        <dbReference type="ARBA" id="ARBA00005072"/>
    </source>
</evidence>
<dbReference type="Gene3D" id="3.30.470.10">
    <property type="match status" value="1"/>
</dbReference>
<comment type="function">
    <text evidence="2">Acts on leucine, isoleucine and valine.</text>
</comment>
<comment type="similarity">
    <text evidence="6">Belongs to the class-IV pyridoxal-phosphate-dependent aminotransferase family.</text>
</comment>
<comment type="catalytic activity">
    <reaction evidence="11">
        <text>L-valine + 2-oxoglutarate = 3-methyl-2-oxobutanoate + L-glutamate</text>
        <dbReference type="Rhea" id="RHEA:24813"/>
        <dbReference type="ChEBI" id="CHEBI:11851"/>
        <dbReference type="ChEBI" id="CHEBI:16810"/>
        <dbReference type="ChEBI" id="CHEBI:29985"/>
        <dbReference type="ChEBI" id="CHEBI:57762"/>
        <dbReference type="EC" id="2.6.1.42"/>
    </reaction>
</comment>
<evidence type="ECO:0000256" key="6">
    <source>
        <dbReference type="ARBA" id="ARBA00009320"/>
    </source>
</evidence>
<comment type="caution">
    <text evidence="14">The sequence shown here is derived from an EMBL/GenBank/DDBJ whole genome shotgun (WGS) entry which is preliminary data.</text>
</comment>
<dbReference type="GO" id="GO:0008652">
    <property type="term" value="P:amino acid biosynthetic process"/>
    <property type="evidence" value="ECO:0007669"/>
    <property type="project" value="UniProtKB-ARBA"/>
</dbReference>
<comment type="catalytic activity">
    <reaction evidence="13">
        <text>L-leucine + 2-oxoglutarate = 4-methyl-2-oxopentanoate + L-glutamate</text>
        <dbReference type="Rhea" id="RHEA:18321"/>
        <dbReference type="ChEBI" id="CHEBI:16810"/>
        <dbReference type="ChEBI" id="CHEBI:17865"/>
        <dbReference type="ChEBI" id="CHEBI:29985"/>
        <dbReference type="ChEBI" id="CHEBI:57427"/>
        <dbReference type="EC" id="2.6.1.42"/>
    </reaction>
</comment>
<evidence type="ECO:0000313" key="14">
    <source>
        <dbReference type="EMBL" id="SDG02279.1"/>
    </source>
</evidence>
<sequence>MQIPNTDTIVYVNGRLVRKSEAVISIYDSGFCHGDGAYEGIRLYDGKVFRLEAHIRRLFEALTMLDIDPGVDQAGMIKIVRDTFAANELTTDLHMRLQVTRGRKRMTGMNPMLNLGPASIVAFVDHKPPIFDKAGITLITSTLRRASPNVIDAKIHHTNQLNQILANIEANRQGADEAIMLDDRGFVAETNSTTMFCVKDGVLMTPHPTYIVVGITRGILLQMAVEEGWGAKEADLSVYDFVTADEVFICGTVGELVPVKAIDGRALKGPIPGPVTVRLMEKYRALTRAEGTAV</sequence>
<dbReference type="InterPro" id="IPR043132">
    <property type="entry name" value="BCAT-like_C"/>
</dbReference>
<name>A0A8G2BLW0_9PROT</name>
<comment type="catalytic activity">
    <reaction evidence="12">
        <text>L-isoleucine + 2-oxoglutarate = (S)-3-methyl-2-oxopentanoate + L-glutamate</text>
        <dbReference type="Rhea" id="RHEA:24801"/>
        <dbReference type="ChEBI" id="CHEBI:16810"/>
        <dbReference type="ChEBI" id="CHEBI:29985"/>
        <dbReference type="ChEBI" id="CHEBI:35146"/>
        <dbReference type="ChEBI" id="CHEBI:58045"/>
        <dbReference type="EC" id="2.6.1.42"/>
    </reaction>
</comment>
<dbReference type="InterPro" id="IPR036038">
    <property type="entry name" value="Aminotransferase-like"/>
</dbReference>
<dbReference type="InterPro" id="IPR050571">
    <property type="entry name" value="Class-IV_PLP-Dep_Aminotrnsfr"/>
</dbReference>
<dbReference type="FunFam" id="3.20.10.10:FF:000002">
    <property type="entry name" value="D-alanine aminotransferase"/>
    <property type="match status" value="1"/>
</dbReference>
<dbReference type="InterPro" id="IPR001544">
    <property type="entry name" value="Aminotrans_IV"/>
</dbReference>
<dbReference type="EMBL" id="FNBW01000009">
    <property type="protein sequence ID" value="SDG02279.1"/>
    <property type="molecule type" value="Genomic_DNA"/>
</dbReference>
<dbReference type="AlphaFoldDB" id="A0A8G2BLW0"/>
<evidence type="ECO:0000256" key="3">
    <source>
        <dbReference type="ARBA" id="ARBA00004824"/>
    </source>
</evidence>
<evidence type="ECO:0000256" key="7">
    <source>
        <dbReference type="ARBA" id="ARBA00013053"/>
    </source>
</evidence>
<dbReference type="RefSeq" id="WP_175474246.1">
    <property type="nucleotide sequence ID" value="NZ_FNBW01000009.1"/>
</dbReference>
<comment type="pathway">
    <text evidence="4">Amino-acid biosynthesis; L-valine biosynthesis; L-valine from pyruvate: step 4/4.</text>
</comment>
<evidence type="ECO:0000256" key="11">
    <source>
        <dbReference type="ARBA" id="ARBA00048212"/>
    </source>
</evidence>
<keyword evidence="15" id="KW-1185">Reference proteome</keyword>
<accession>A0A8G2BLW0</accession>
<dbReference type="PANTHER" id="PTHR42743">
    <property type="entry name" value="AMINO-ACID AMINOTRANSFERASE"/>
    <property type="match status" value="1"/>
</dbReference>
<evidence type="ECO:0000256" key="4">
    <source>
        <dbReference type="ARBA" id="ARBA00004931"/>
    </source>
</evidence>
<dbReference type="SUPFAM" id="SSF56752">
    <property type="entry name" value="D-aminoacid aminotransferase-like PLP-dependent enzymes"/>
    <property type="match status" value="1"/>
</dbReference>
<evidence type="ECO:0000256" key="8">
    <source>
        <dbReference type="ARBA" id="ARBA00014472"/>
    </source>
</evidence>
<dbReference type="InterPro" id="IPR043131">
    <property type="entry name" value="BCAT-like_N"/>
</dbReference>
<evidence type="ECO:0000256" key="2">
    <source>
        <dbReference type="ARBA" id="ARBA00003109"/>
    </source>
</evidence>
<gene>
    <name evidence="14" type="ORF">SAMN05660686_03079</name>
</gene>
<comment type="cofactor">
    <cofactor evidence="1">
        <name>pyridoxal 5'-phosphate</name>
        <dbReference type="ChEBI" id="CHEBI:597326"/>
    </cofactor>
</comment>
<dbReference type="GO" id="GO:0009082">
    <property type="term" value="P:branched-chain amino acid biosynthetic process"/>
    <property type="evidence" value="ECO:0007669"/>
    <property type="project" value="UniProtKB-KW"/>
</dbReference>
<comment type="pathway">
    <text evidence="5">Amino-acid biosynthesis; L-leucine biosynthesis; L-leucine from 3-methyl-2-oxobutanoate: step 4/4.</text>
</comment>
<dbReference type="Gene3D" id="3.20.10.10">
    <property type="entry name" value="D-amino Acid Aminotransferase, subunit A, domain 2"/>
    <property type="match status" value="1"/>
</dbReference>
<keyword evidence="14" id="KW-0032">Aminotransferase</keyword>
<keyword evidence="10" id="KW-0100">Branched-chain amino acid biosynthesis</keyword>
<dbReference type="PANTHER" id="PTHR42743:SF11">
    <property type="entry name" value="AMINODEOXYCHORISMATE LYASE"/>
    <property type="match status" value="1"/>
</dbReference>
<evidence type="ECO:0000313" key="15">
    <source>
        <dbReference type="Proteomes" id="UP000198615"/>
    </source>
</evidence>
<proteinExistence type="inferred from homology"/>
<keyword evidence="14" id="KW-0808">Transferase</keyword>
<dbReference type="EC" id="2.6.1.42" evidence="7"/>